<sequence>MGQSNVNIKAYTEKIQPKLINAKEKEATVKMAEKSTIMQIFIEERPWSDLPIEIVMLIATMLTPVAYARMRSICKSWQSIIPSAWLPLTPCLLFHEEVDGLYKFFDPMTKRVYAADIPELYGATIHFSNGGWVLVSLDITSLFFFNPFTKERIDLPDLIFFFSSISFSSIPTSPDCVVIAVINVEPFDCILISTCSPGAQSWAKYICDGGVSPLFHVDGTNPVFRNGLFYCPGQEGNLGVYNIIEDTWNVLKIPMPLEVPRGHCFLMESKGELLLVYLLCTEIHIFSLDESKMVWVEVEVLEDLTLFLSRSTSLAMIANKEATTTATKDMMNKVYISRFFRDSNDALVYNMESKSHHLDFYKSKEFINCTWIDPTSFEFALDPHGNILSVTSRFR</sequence>
<reference evidence="1 2" key="1">
    <citation type="journal article" date="2022" name="Hortic Res">
        <title>A haplotype resolved chromosomal level avocado genome allows analysis of novel avocado genes.</title>
        <authorList>
            <person name="Nath O."/>
            <person name="Fletcher S.J."/>
            <person name="Hayward A."/>
            <person name="Shaw L.M."/>
            <person name="Masouleh A.K."/>
            <person name="Furtado A."/>
            <person name="Henry R.J."/>
            <person name="Mitter N."/>
        </authorList>
    </citation>
    <scope>NUCLEOTIDE SEQUENCE [LARGE SCALE GENOMIC DNA]</scope>
    <source>
        <strain evidence="2">cv. Hass</strain>
    </source>
</reference>
<dbReference type="EMBL" id="CM056815">
    <property type="protein sequence ID" value="KAJ8631277.1"/>
    <property type="molecule type" value="Genomic_DNA"/>
</dbReference>
<protein>
    <submittedName>
        <fullName evidence="1">Uncharacterized protein</fullName>
    </submittedName>
</protein>
<evidence type="ECO:0000313" key="2">
    <source>
        <dbReference type="Proteomes" id="UP001234297"/>
    </source>
</evidence>
<comment type="caution">
    <text evidence="1">The sequence shown here is derived from an EMBL/GenBank/DDBJ whole genome shotgun (WGS) entry which is preliminary data.</text>
</comment>
<organism evidence="1 2">
    <name type="scientific">Persea americana</name>
    <name type="common">Avocado</name>
    <dbReference type="NCBI Taxonomy" id="3435"/>
    <lineage>
        <taxon>Eukaryota</taxon>
        <taxon>Viridiplantae</taxon>
        <taxon>Streptophyta</taxon>
        <taxon>Embryophyta</taxon>
        <taxon>Tracheophyta</taxon>
        <taxon>Spermatophyta</taxon>
        <taxon>Magnoliopsida</taxon>
        <taxon>Magnoliidae</taxon>
        <taxon>Laurales</taxon>
        <taxon>Lauraceae</taxon>
        <taxon>Persea</taxon>
    </lineage>
</organism>
<dbReference type="Proteomes" id="UP001234297">
    <property type="component" value="Chromosome 7"/>
</dbReference>
<proteinExistence type="predicted"/>
<name>A0ACC2LDT9_PERAE</name>
<keyword evidence="2" id="KW-1185">Reference proteome</keyword>
<gene>
    <name evidence="1" type="ORF">MRB53_024600</name>
</gene>
<accession>A0ACC2LDT9</accession>
<evidence type="ECO:0000313" key="1">
    <source>
        <dbReference type="EMBL" id="KAJ8631277.1"/>
    </source>
</evidence>